<protein>
    <submittedName>
        <fullName evidence="1">Uncharacterized protein</fullName>
    </submittedName>
</protein>
<organism evidence="1">
    <name type="scientific">marine sediment metagenome</name>
    <dbReference type="NCBI Taxonomy" id="412755"/>
    <lineage>
        <taxon>unclassified sequences</taxon>
        <taxon>metagenomes</taxon>
        <taxon>ecological metagenomes</taxon>
    </lineage>
</organism>
<dbReference type="AlphaFoldDB" id="A0A0F9C6Q2"/>
<dbReference type="EMBL" id="LAZR01034547">
    <property type="protein sequence ID" value="KKL44998.1"/>
    <property type="molecule type" value="Genomic_DNA"/>
</dbReference>
<comment type="caution">
    <text evidence="1">The sequence shown here is derived from an EMBL/GenBank/DDBJ whole genome shotgun (WGS) entry which is preliminary data.</text>
</comment>
<evidence type="ECO:0000313" key="1">
    <source>
        <dbReference type="EMBL" id="KKL44998.1"/>
    </source>
</evidence>
<gene>
    <name evidence="1" type="ORF">LCGC14_2360070</name>
</gene>
<name>A0A0F9C6Q2_9ZZZZ</name>
<proteinExistence type="predicted"/>
<reference evidence="1" key="1">
    <citation type="journal article" date="2015" name="Nature">
        <title>Complex archaea that bridge the gap between prokaryotes and eukaryotes.</title>
        <authorList>
            <person name="Spang A."/>
            <person name="Saw J.H."/>
            <person name="Jorgensen S.L."/>
            <person name="Zaremba-Niedzwiedzka K."/>
            <person name="Martijn J."/>
            <person name="Lind A.E."/>
            <person name="van Eijk R."/>
            <person name="Schleper C."/>
            <person name="Guy L."/>
            <person name="Ettema T.J."/>
        </authorList>
    </citation>
    <scope>NUCLEOTIDE SEQUENCE</scope>
</reference>
<sequence length="79" mass="8965">MNKAILTLDERICELEKRPTVKVAHCPKCGHRTVQERIEENVFGVSFGTVPPKRRQCLTCGSKLIIKTNEEVIEVADEE</sequence>
<accession>A0A0F9C6Q2</accession>